<evidence type="ECO:0000256" key="3">
    <source>
        <dbReference type="ARBA" id="ARBA00022722"/>
    </source>
</evidence>
<dbReference type="EMBL" id="BOMQ01000018">
    <property type="protein sequence ID" value="GIE47978.1"/>
    <property type="molecule type" value="Genomic_DNA"/>
</dbReference>
<feature type="domain" description="Endonuclease/exonuclease/phosphatase" evidence="9">
    <location>
        <begin position="6"/>
        <end position="250"/>
    </location>
</feature>
<dbReference type="SUPFAM" id="SSF56219">
    <property type="entry name" value="DNase I-like"/>
    <property type="match status" value="1"/>
</dbReference>
<dbReference type="GO" id="GO:0046872">
    <property type="term" value="F:metal ion binding"/>
    <property type="evidence" value="ECO:0007669"/>
    <property type="project" value="UniProtKB-KW"/>
</dbReference>
<keyword evidence="8" id="KW-0234">DNA repair</keyword>
<accession>A0A919JDW2</accession>
<dbReference type="Proteomes" id="UP000647172">
    <property type="component" value="Unassembled WGS sequence"/>
</dbReference>
<sequence>MTVRFLTWNIRTGGSGGRLDAAVTLLRREQPDLLALQELRGFPGRRMAQVAGALGMTPFLARSVFGQSVAVLVRPPLRIVGWSGVRWRLHHAAAAVRVPTTAGQLTVVSTHLNALSPYRRLREARFLAARHRPAKGPVLLAGDLNSLDPGTDHTARLAALGGPYRRRHLAADGTVDTRAIAAFTAAGFVDVWPAAGTGDSHTVPTTRGGGPEFSPAGMRLDYLLASPPVAARASRARVVRGAEAEYASDHYPLAVELDL</sequence>
<dbReference type="GO" id="GO:0016787">
    <property type="term" value="F:hydrolase activity"/>
    <property type="evidence" value="ECO:0007669"/>
    <property type="project" value="UniProtKB-KW"/>
</dbReference>
<dbReference type="Gene3D" id="3.60.10.10">
    <property type="entry name" value="Endonuclease/exonuclease/phosphatase"/>
    <property type="match status" value="1"/>
</dbReference>
<dbReference type="GO" id="GO:0006281">
    <property type="term" value="P:DNA repair"/>
    <property type="evidence" value="ECO:0007669"/>
    <property type="project" value="UniProtKB-KW"/>
</dbReference>
<protein>
    <recommendedName>
        <fullName evidence="9">Endonuclease/exonuclease/phosphatase domain-containing protein</fullName>
    </recommendedName>
</protein>
<dbReference type="InterPro" id="IPR005135">
    <property type="entry name" value="Endo/exonuclease/phosphatase"/>
</dbReference>
<evidence type="ECO:0000313" key="10">
    <source>
        <dbReference type="EMBL" id="GIE47978.1"/>
    </source>
</evidence>
<comment type="cofactor">
    <cofactor evidence="1">
        <name>Mn(2+)</name>
        <dbReference type="ChEBI" id="CHEBI:29035"/>
    </cofactor>
</comment>
<evidence type="ECO:0000256" key="2">
    <source>
        <dbReference type="ARBA" id="ARBA00001946"/>
    </source>
</evidence>
<evidence type="ECO:0000256" key="4">
    <source>
        <dbReference type="ARBA" id="ARBA00022723"/>
    </source>
</evidence>
<comment type="caution">
    <text evidence="10">The sequence shown here is derived from an EMBL/GenBank/DDBJ whole genome shotgun (WGS) entry which is preliminary data.</text>
</comment>
<keyword evidence="7" id="KW-0460">Magnesium</keyword>
<keyword evidence="4" id="KW-0479">Metal-binding</keyword>
<dbReference type="PANTHER" id="PTHR15822:SF4">
    <property type="entry name" value="TYROSYL-DNA PHOSPHODIESTERASE 2"/>
    <property type="match status" value="1"/>
</dbReference>
<evidence type="ECO:0000259" key="9">
    <source>
        <dbReference type="Pfam" id="PF03372"/>
    </source>
</evidence>
<keyword evidence="5" id="KW-0227">DNA damage</keyword>
<dbReference type="InterPro" id="IPR036691">
    <property type="entry name" value="Endo/exonu/phosph_ase_sf"/>
</dbReference>
<evidence type="ECO:0000256" key="1">
    <source>
        <dbReference type="ARBA" id="ARBA00001936"/>
    </source>
</evidence>
<dbReference type="AlphaFoldDB" id="A0A919JDW2"/>
<evidence type="ECO:0000256" key="7">
    <source>
        <dbReference type="ARBA" id="ARBA00022842"/>
    </source>
</evidence>
<reference evidence="10" key="1">
    <citation type="submission" date="2021-01" db="EMBL/GenBank/DDBJ databases">
        <title>Whole genome shotgun sequence of Actinoplanes nipponensis NBRC 14063.</title>
        <authorList>
            <person name="Komaki H."/>
            <person name="Tamura T."/>
        </authorList>
    </citation>
    <scope>NUCLEOTIDE SEQUENCE</scope>
    <source>
        <strain evidence="10">NBRC 14063</strain>
    </source>
</reference>
<dbReference type="PANTHER" id="PTHR15822">
    <property type="entry name" value="TRAF AND TNF RECEPTOR-ASSOCIATED PROTEIN"/>
    <property type="match status" value="1"/>
</dbReference>
<dbReference type="Pfam" id="PF03372">
    <property type="entry name" value="Exo_endo_phos"/>
    <property type="match status" value="1"/>
</dbReference>
<evidence type="ECO:0000256" key="8">
    <source>
        <dbReference type="ARBA" id="ARBA00023204"/>
    </source>
</evidence>
<evidence type="ECO:0000256" key="6">
    <source>
        <dbReference type="ARBA" id="ARBA00022801"/>
    </source>
</evidence>
<comment type="cofactor">
    <cofactor evidence="2">
        <name>Mg(2+)</name>
        <dbReference type="ChEBI" id="CHEBI:18420"/>
    </cofactor>
</comment>
<dbReference type="RefSeq" id="WP_203766305.1">
    <property type="nucleotide sequence ID" value="NZ_BAAAYJ010000034.1"/>
</dbReference>
<keyword evidence="3" id="KW-0540">Nuclease</keyword>
<name>A0A919JDW2_9ACTN</name>
<dbReference type="GO" id="GO:0004518">
    <property type="term" value="F:nuclease activity"/>
    <property type="evidence" value="ECO:0007669"/>
    <property type="project" value="UniProtKB-KW"/>
</dbReference>
<gene>
    <name evidence="10" type="ORF">Ani05nite_15120</name>
</gene>
<keyword evidence="11" id="KW-1185">Reference proteome</keyword>
<proteinExistence type="predicted"/>
<organism evidence="10 11">
    <name type="scientific">Actinoplanes nipponensis</name>
    <dbReference type="NCBI Taxonomy" id="135950"/>
    <lineage>
        <taxon>Bacteria</taxon>
        <taxon>Bacillati</taxon>
        <taxon>Actinomycetota</taxon>
        <taxon>Actinomycetes</taxon>
        <taxon>Micromonosporales</taxon>
        <taxon>Micromonosporaceae</taxon>
        <taxon>Actinoplanes</taxon>
    </lineage>
</organism>
<evidence type="ECO:0000256" key="5">
    <source>
        <dbReference type="ARBA" id="ARBA00022763"/>
    </source>
</evidence>
<evidence type="ECO:0000313" key="11">
    <source>
        <dbReference type="Proteomes" id="UP000647172"/>
    </source>
</evidence>
<keyword evidence="6" id="KW-0378">Hydrolase</keyword>
<dbReference type="InterPro" id="IPR051547">
    <property type="entry name" value="TDP2-like"/>
</dbReference>